<dbReference type="Gene3D" id="2.60.40.10">
    <property type="entry name" value="Immunoglobulins"/>
    <property type="match status" value="1"/>
</dbReference>
<dbReference type="SMART" id="SM00642">
    <property type="entry name" value="Aamy"/>
    <property type="match status" value="1"/>
</dbReference>
<dbReference type="InterPro" id="IPR015237">
    <property type="entry name" value="Alpha-amylase_C_pro"/>
</dbReference>
<evidence type="ECO:0000313" key="9">
    <source>
        <dbReference type="EMBL" id="GAA4381535.1"/>
    </source>
</evidence>
<keyword evidence="10" id="KW-1185">Reference proteome</keyword>
<dbReference type="Gene3D" id="3.20.20.80">
    <property type="entry name" value="Glycosidases"/>
    <property type="match status" value="1"/>
</dbReference>
<comment type="caution">
    <text evidence="9">The sequence shown here is derived from an EMBL/GenBank/DDBJ whole genome shotgun (WGS) entry which is preliminary data.</text>
</comment>
<comment type="catalytic activity">
    <reaction evidence="1">
        <text>Endohydrolysis of (1-&gt;4)-alpha-D-glucosidic linkages in polysaccharides containing three or more (1-&gt;4)-alpha-linked D-glucose units.</text>
        <dbReference type="EC" id="3.2.1.1"/>
    </reaction>
</comment>
<comment type="cofactor">
    <cofactor evidence="2">
        <name>Ca(2+)</name>
        <dbReference type="ChEBI" id="CHEBI:29108"/>
    </cofactor>
</comment>
<evidence type="ECO:0000313" key="10">
    <source>
        <dbReference type="Proteomes" id="UP001500454"/>
    </source>
</evidence>
<feature type="domain" description="Glycosyl hydrolase family 13 catalytic" evidence="8">
    <location>
        <begin position="44"/>
        <end position="480"/>
    </location>
</feature>
<dbReference type="PANTHER" id="PTHR43447">
    <property type="entry name" value="ALPHA-AMYLASE"/>
    <property type="match status" value="1"/>
</dbReference>
<evidence type="ECO:0000256" key="6">
    <source>
        <dbReference type="SAM" id="SignalP"/>
    </source>
</evidence>
<feature type="signal peptide" evidence="6">
    <location>
        <begin position="1"/>
        <end position="24"/>
    </location>
</feature>
<dbReference type="EMBL" id="BAABHA010000004">
    <property type="protein sequence ID" value="GAA4381535.1"/>
    <property type="molecule type" value="Genomic_DNA"/>
</dbReference>
<reference evidence="10" key="1">
    <citation type="journal article" date="2019" name="Int. J. Syst. Evol. Microbiol.">
        <title>The Global Catalogue of Microorganisms (GCM) 10K type strain sequencing project: providing services to taxonomists for standard genome sequencing and annotation.</title>
        <authorList>
            <consortium name="The Broad Institute Genomics Platform"/>
            <consortium name="The Broad Institute Genome Sequencing Center for Infectious Disease"/>
            <person name="Wu L."/>
            <person name="Ma J."/>
        </authorList>
    </citation>
    <scope>NUCLEOTIDE SEQUENCE [LARGE SCALE GENOMIC DNA]</scope>
    <source>
        <strain evidence="10">JCM 17924</strain>
    </source>
</reference>
<dbReference type="InterPro" id="IPR026444">
    <property type="entry name" value="Secre_tail"/>
</dbReference>
<evidence type="ECO:0000256" key="5">
    <source>
        <dbReference type="ARBA" id="ARBA00022723"/>
    </source>
</evidence>
<dbReference type="Pfam" id="PF09154">
    <property type="entry name" value="Alpha-amy_C_pro"/>
    <property type="match status" value="1"/>
</dbReference>
<dbReference type="InterPro" id="IPR013783">
    <property type="entry name" value="Ig-like_fold"/>
</dbReference>
<sequence length="1219" mass="131239">MKKLYPFRLLVLWFLLLTAWPVAGQTTSKKVVLQAFWWDYYNDTYRFKWADYITELAPRLKSMGIDAVWIPPTPKNKNATNDVGYSPFDHYDLGDKYQKGDTRTRFGSKDEFLRMVAVLHANGIEVIQDVVMNHVDGAGGTNGYGGLDPDAYSTQSNGGYKSFRYASFGTPAPQVESATESQIAAEYLSRRGRWSKNYPNFHPHLGHNSTSGVFAEPMFGPDFCFGDDGGGNGYGGLSAAITSQFPNAYDPVQGPGYSRNEARNWMVWMKKQTGVDGFRWDAVKHFSYAVQQDLSFNVKYNAGWANGGETMFNVGEYVGGKAELDGYTNSVNAQNGGSDFLLGTFDFGLREGIYSMVYGNGGFDMGNLPSRQQDRRVQYYAGSNTFVHRTVPFVNNHDTFRPQLTNGNYSGWNTSQELAPHIDPFEPRLSAAYAVALAVDGSPQIFFEDLFNIGSTGKRFNHEATSTTDLPVRSDLANLIWCHQNLEFKNGAYKVRWQGQDLLVIERGARALIGINDNWNTWQDQTVQTDFAPGTRLKDYSGANGTSERTVDGTGRVYISVPPCDGTALQGRRGYSVWAPVGQDNDVYQPQRAAVTTQEWEMADDLGDLHCSSLGQGGALPDNSTNLRVVGKIYAQAGQAIGYELYPSITNNPHSITIGLYDLQGNLLGSASGTASAIGSFTSTVTGWYVLKVRNTAANTPGQRCFVKASYTAPATLNTRTAPQPRNEAAIWTGNNNSADPADCRNWENGVEPTAATNVRIPAGSTFMPALNSGVVQARNLTLEPGATLTLAAGTTLRITGNFDNRGTLLGEGTVELAGTTAQTISGNASTFVNLTLNNPADVSLLAPVTITGTLSFTSGRLALGNQNLTLGPAASITGATDTRYLVTNDLAAGAGFLIRSVPATNVSVSYPVGTASSYTPLSISNTGAAANFRVRTFTGLFQQGNTGAPYAQAQQFVNRTWEIAPSGSGVLASVTFQWNAADENASFRRMTVAGYRNNGSSWQRLNMGPVGGTGPFTFTVTDVSAAGRFAIGNAVNPLPVSLAEFTAQRQGSGVLLTWATVAEKNNAGFEVEKSADGRAFRRIGQVSGQGTTAARQQYRFLDADAAPAAYYRLRQLDTDGTATFSAPVFVPSSADRAVATLFPNPTTGDVTLTGLPAEARISATLRSAHGRTLLASETASAAETSARLSAFLRRAAPGVYLLSVEGTGPRQVLKVVKQ</sequence>
<proteinExistence type="predicted"/>
<protein>
    <recommendedName>
        <fullName evidence="4">Alpha-amylase</fullName>
        <ecNumber evidence="3">3.2.1.1</ecNumber>
    </recommendedName>
</protein>
<feature type="chain" id="PRO_5045515311" description="Alpha-amylase" evidence="6">
    <location>
        <begin position="25"/>
        <end position="1219"/>
    </location>
</feature>
<dbReference type="SMART" id="SM00632">
    <property type="entry name" value="Aamy_C"/>
    <property type="match status" value="1"/>
</dbReference>
<evidence type="ECO:0000256" key="2">
    <source>
        <dbReference type="ARBA" id="ARBA00001913"/>
    </source>
</evidence>
<feature type="domain" description="Alpha-amylase C-terminal" evidence="7">
    <location>
        <begin position="494"/>
        <end position="574"/>
    </location>
</feature>
<accession>A0ABP8IZ81</accession>
<dbReference type="Pfam" id="PF00128">
    <property type="entry name" value="Alpha-amylase"/>
    <property type="match status" value="1"/>
</dbReference>
<dbReference type="Proteomes" id="UP001500454">
    <property type="component" value="Unassembled WGS sequence"/>
</dbReference>
<dbReference type="InterPro" id="IPR013780">
    <property type="entry name" value="Glyco_hydro_b"/>
</dbReference>
<evidence type="ECO:0000259" key="8">
    <source>
        <dbReference type="SMART" id="SM00642"/>
    </source>
</evidence>
<dbReference type="InterPro" id="IPR017853">
    <property type="entry name" value="GH"/>
</dbReference>
<evidence type="ECO:0000259" key="7">
    <source>
        <dbReference type="SMART" id="SM00632"/>
    </source>
</evidence>
<gene>
    <name evidence="9" type="ORF">GCM10023186_21080</name>
</gene>
<organism evidence="9 10">
    <name type="scientific">Hymenobacter koreensis</name>
    <dbReference type="NCBI Taxonomy" id="1084523"/>
    <lineage>
        <taxon>Bacteria</taxon>
        <taxon>Pseudomonadati</taxon>
        <taxon>Bacteroidota</taxon>
        <taxon>Cytophagia</taxon>
        <taxon>Cytophagales</taxon>
        <taxon>Hymenobacteraceae</taxon>
        <taxon>Hymenobacter</taxon>
    </lineage>
</organism>
<evidence type="ECO:0000256" key="4">
    <source>
        <dbReference type="ARBA" id="ARBA00017303"/>
    </source>
</evidence>
<dbReference type="NCBIfam" id="TIGR04183">
    <property type="entry name" value="Por_Secre_tail"/>
    <property type="match status" value="1"/>
</dbReference>
<name>A0ABP8IZ81_9BACT</name>
<evidence type="ECO:0000256" key="3">
    <source>
        <dbReference type="ARBA" id="ARBA00012595"/>
    </source>
</evidence>
<evidence type="ECO:0000256" key="1">
    <source>
        <dbReference type="ARBA" id="ARBA00000548"/>
    </source>
</evidence>
<dbReference type="SUPFAM" id="SSF51445">
    <property type="entry name" value="(Trans)glycosidases"/>
    <property type="match status" value="1"/>
</dbReference>
<dbReference type="EC" id="3.2.1.1" evidence="3"/>
<dbReference type="SUPFAM" id="SSF51011">
    <property type="entry name" value="Glycosyl hydrolase domain"/>
    <property type="match status" value="1"/>
</dbReference>
<keyword evidence="6" id="KW-0732">Signal</keyword>
<dbReference type="Gene3D" id="2.60.40.1180">
    <property type="entry name" value="Golgi alpha-mannosidase II"/>
    <property type="match status" value="1"/>
</dbReference>
<dbReference type="InterPro" id="IPR006047">
    <property type="entry name" value="GH13_cat_dom"/>
</dbReference>
<dbReference type="InterPro" id="IPR031319">
    <property type="entry name" value="A-amylase_C"/>
</dbReference>
<keyword evidence="5" id="KW-0479">Metal-binding</keyword>
<dbReference type="RefSeq" id="WP_345223968.1">
    <property type="nucleotide sequence ID" value="NZ_BAABHA010000004.1"/>
</dbReference>